<dbReference type="AlphaFoldDB" id="A0A0F8YPI6"/>
<gene>
    <name evidence="1" type="ORF">LCGC14_3068520</name>
</gene>
<sequence length="27" mass="2926">MALNLPSGHSTSIDLDLVNAIIKWFLG</sequence>
<name>A0A0F8YPI6_9ZZZZ</name>
<accession>A0A0F8YPI6</accession>
<comment type="caution">
    <text evidence="1">The sequence shown here is derived from an EMBL/GenBank/DDBJ whole genome shotgun (WGS) entry which is preliminary data.</text>
</comment>
<organism evidence="1">
    <name type="scientific">marine sediment metagenome</name>
    <dbReference type="NCBI Taxonomy" id="412755"/>
    <lineage>
        <taxon>unclassified sequences</taxon>
        <taxon>metagenomes</taxon>
        <taxon>ecological metagenomes</taxon>
    </lineage>
</organism>
<dbReference type="EMBL" id="LAZR01065189">
    <property type="protein sequence ID" value="KKK56039.1"/>
    <property type="molecule type" value="Genomic_DNA"/>
</dbReference>
<proteinExistence type="predicted"/>
<feature type="non-terminal residue" evidence="1">
    <location>
        <position position="27"/>
    </location>
</feature>
<evidence type="ECO:0000313" key="1">
    <source>
        <dbReference type="EMBL" id="KKK56039.1"/>
    </source>
</evidence>
<reference evidence="1" key="1">
    <citation type="journal article" date="2015" name="Nature">
        <title>Complex archaea that bridge the gap between prokaryotes and eukaryotes.</title>
        <authorList>
            <person name="Spang A."/>
            <person name="Saw J.H."/>
            <person name="Jorgensen S.L."/>
            <person name="Zaremba-Niedzwiedzka K."/>
            <person name="Martijn J."/>
            <person name="Lind A.E."/>
            <person name="van Eijk R."/>
            <person name="Schleper C."/>
            <person name="Guy L."/>
            <person name="Ettema T.J."/>
        </authorList>
    </citation>
    <scope>NUCLEOTIDE SEQUENCE</scope>
</reference>
<protein>
    <submittedName>
        <fullName evidence="1">Uncharacterized protein</fullName>
    </submittedName>
</protein>